<evidence type="ECO:0000313" key="5">
    <source>
        <dbReference type="EMBL" id="MFD2112040.1"/>
    </source>
</evidence>
<comment type="caution">
    <text evidence="5">The sequence shown here is derived from an EMBL/GenBank/DDBJ whole genome shotgun (WGS) entry which is preliminary data.</text>
</comment>
<dbReference type="InterPro" id="IPR012263">
    <property type="entry name" value="M_m6A_EcoRV"/>
</dbReference>
<evidence type="ECO:0000256" key="4">
    <source>
        <dbReference type="SAM" id="MobiDB-lite"/>
    </source>
</evidence>
<name>A0ABW4Y8J4_9GAMM</name>
<keyword evidence="6" id="KW-1185">Reference proteome</keyword>
<sequence length="283" mass="31934">MNPKRPIMRYHGGKWMLAPWICSYLPAHRTYVEPFCGAASVLMRKPRSAMEVINDRNGRLVSALRVIRDREGARELARLLSLTPYAKTEFEAASETADDPIEDARRLLVLAGQGHSGTGATGLGGPRRTGWRRGDRGTQSTSARDWAGLPDHVQSWCDRLCGVYIENAEALEVIERYDRPDALFYVDPPYLHSTRGKKRAYHYEMTDDQHRALAERLRRTVGVVVISGYPSALYDRELYADWQRVERPVWTGRGTSACEVIWISPNARPADLPLFAVHGTRAA</sequence>
<dbReference type="Proteomes" id="UP001597337">
    <property type="component" value="Unassembled WGS sequence"/>
</dbReference>
<dbReference type="GO" id="GO:0008168">
    <property type="term" value="F:methyltransferase activity"/>
    <property type="evidence" value="ECO:0007669"/>
    <property type="project" value="UniProtKB-KW"/>
</dbReference>
<dbReference type="Pfam" id="PF02086">
    <property type="entry name" value="MethyltransfD12"/>
    <property type="match status" value="1"/>
</dbReference>
<organism evidence="5 6">
    <name type="scientific">Thiorhodococcus fuscus</name>
    <dbReference type="NCBI Taxonomy" id="527200"/>
    <lineage>
        <taxon>Bacteria</taxon>
        <taxon>Pseudomonadati</taxon>
        <taxon>Pseudomonadota</taxon>
        <taxon>Gammaproteobacteria</taxon>
        <taxon>Chromatiales</taxon>
        <taxon>Chromatiaceae</taxon>
        <taxon>Thiorhodococcus</taxon>
    </lineage>
</organism>
<dbReference type="SUPFAM" id="SSF53335">
    <property type="entry name" value="S-adenosyl-L-methionine-dependent methyltransferases"/>
    <property type="match status" value="1"/>
</dbReference>
<dbReference type="RefSeq" id="WP_386025983.1">
    <property type="nucleotide sequence ID" value="NZ_JBHUHX010000018.1"/>
</dbReference>
<keyword evidence="2" id="KW-0808">Transferase</keyword>
<reference evidence="6" key="1">
    <citation type="journal article" date="2019" name="Int. J. Syst. Evol. Microbiol.">
        <title>The Global Catalogue of Microorganisms (GCM) 10K type strain sequencing project: providing services to taxonomists for standard genome sequencing and annotation.</title>
        <authorList>
            <consortium name="The Broad Institute Genomics Platform"/>
            <consortium name="The Broad Institute Genome Sequencing Center for Infectious Disease"/>
            <person name="Wu L."/>
            <person name="Ma J."/>
        </authorList>
    </citation>
    <scope>NUCLEOTIDE SEQUENCE [LARGE SCALE GENOMIC DNA]</scope>
    <source>
        <strain evidence="6">KACC 12597</strain>
    </source>
</reference>
<evidence type="ECO:0000313" key="6">
    <source>
        <dbReference type="Proteomes" id="UP001597337"/>
    </source>
</evidence>
<accession>A0ABW4Y8J4</accession>
<dbReference type="PANTHER" id="PTHR30481">
    <property type="entry name" value="DNA ADENINE METHYLASE"/>
    <property type="match status" value="1"/>
</dbReference>
<dbReference type="InterPro" id="IPR012327">
    <property type="entry name" value="MeTrfase_D12"/>
</dbReference>
<feature type="region of interest" description="Disordered" evidence="4">
    <location>
        <begin position="118"/>
        <end position="144"/>
    </location>
</feature>
<dbReference type="InterPro" id="IPR029063">
    <property type="entry name" value="SAM-dependent_MTases_sf"/>
</dbReference>
<evidence type="ECO:0000256" key="2">
    <source>
        <dbReference type="ARBA" id="ARBA00022679"/>
    </source>
</evidence>
<protein>
    <submittedName>
        <fullName evidence="5">DNA adenine methylase</fullName>
    </submittedName>
</protein>
<proteinExistence type="predicted"/>
<keyword evidence="1 5" id="KW-0489">Methyltransferase</keyword>
<dbReference type="PRINTS" id="PR00505">
    <property type="entry name" value="D12N6MTFRASE"/>
</dbReference>
<evidence type="ECO:0000256" key="1">
    <source>
        <dbReference type="ARBA" id="ARBA00022603"/>
    </source>
</evidence>
<dbReference type="PANTHER" id="PTHR30481:SF4">
    <property type="entry name" value="SITE-SPECIFIC DNA-METHYLTRANSFERASE (ADENINE-SPECIFIC)"/>
    <property type="match status" value="1"/>
</dbReference>
<dbReference type="GO" id="GO:0032259">
    <property type="term" value="P:methylation"/>
    <property type="evidence" value="ECO:0007669"/>
    <property type="project" value="UniProtKB-KW"/>
</dbReference>
<evidence type="ECO:0000256" key="3">
    <source>
        <dbReference type="ARBA" id="ARBA00022691"/>
    </source>
</evidence>
<keyword evidence="3" id="KW-0949">S-adenosyl-L-methionine</keyword>
<dbReference type="PIRSF" id="PIRSF000398">
    <property type="entry name" value="M_m6A_EcoRV"/>
    <property type="match status" value="1"/>
</dbReference>
<dbReference type="EMBL" id="JBHUHX010000018">
    <property type="protein sequence ID" value="MFD2112040.1"/>
    <property type="molecule type" value="Genomic_DNA"/>
</dbReference>
<dbReference type="Gene3D" id="3.40.50.150">
    <property type="entry name" value="Vaccinia Virus protein VP39"/>
    <property type="match status" value="2"/>
</dbReference>
<feature type="compositionally biased region" description="Gly residues" evidence="4">
    <location>
        <begin position="118"/>
        <end position="127"/>
    </location>
</feature>
<gene>
    <name evidence="5" type="ORF">ACFSJC_09335</name>
</gene>